<dbReference type="RefSeq" id="WP_211619541.1">
    <property type="nucleotide sequence ID" value="NZ_FRCZ01000001.1"/>
</dbReference>
<dbReference type="CDD" id="cd20745">
    <property type="entry name" value="FIX_RhsA_AHH_HNH-like"/>
    <property type="match status" value="1"/>
</dbReference>
<keyword evidence="3" id="KW-1185">Reference proteome</keyword>
<gene>
    <name evidence="2" type="ORF">SAMN05216179_0740</name>
</gene>
<feature type="region of interest" description="Disordered" evidence="1">
    <location>
        <begin position="335"/>
        <end position="376"/>
    </location>
</feature>
<evidence type="ECO:0008006" key="4">
    <source>
        <dbReference type="Google" id="ProtNLM"/>
    </source>
</evidence>
<dbReference type="STRING" id="1027249.SAMN05216179_0740"/>
<reference evidence="2 3" key="1">
    <citation type="submission" date="2016-11" db="EMBL/GenBank/DDBJ databases">
        <authorList>
            <person name="Jaros S."/>
            <person name="Januszkiewicz K."/>
            <person name="Wedrychowicz H."/>
        </authorList>
    </citation>
    <scope>NUCLEOTIDE SEQUENCE [LARGE SCALE GENOMIC DNA]</scope>
    <source>
        <strain evidence="2 3">CGMCC 1.10681</strain>
    </source>
</reference>
<feature type="compositionally biased region" description="Polar residues" evidence="1">
    <location>
        <begin position="347"/>
        <end position="365"/>
    </location>
</feature>
<evidence type="ECO:0000256" key="1">
    <source>
        <dbReference type="SAM" id="MobiDB-lite"/>
    </source>
</evidence>
<proteinExistence type="predicted"/>
<dbReference type="Proteomes" id="UP000184184">
    <property type="component" value="Unassembled WGS sequence"/>
</dbReference>
<protein>
    <recommendedName>
        <fullName evidence="4">Pre-toxin TG domain-containing protein</fullName>
    </recommendedName>
</protein>
<sequence length="376" mass="41897">MEERGAGVHRVAGWEYHYQNYDTDTRMEHYHERTTTKEKIITWDEVREETWYYRAEHIWDRWWPSGDYTEQSGTFEDHEYHRTTRTGYETIITVEDMMEANFEKILAESGTVPGELRTLFTETTTSHKSYMREVTKPGAMQTQDVVGSIRAGYGHHAIPTVSQPSIPSKNTKDSSSSLFGKMTSWVKEKVQKVQVSDIIHGSLDAAGLVPGIGIIADSANALYYAVEGDYKNAGLSALAAVPIVGYVGNGIKYGSKVADISKTTRSKGTEKTYQTYTKTNPKTGEVYTGRTSGTGTPLENIAKRDANHHMNKEGFGPAIRDKSSTNKDAIRGREQQLIDLNGGAKSTRGTSGNKINGISDSNPNKQKYIDAANKEW</sequence>
<evidence type="ECO:0000313" key="3">
    <source>
        <dbReference type="Proteomes" id="UP000184184"/>
    </source>
</evidence>
<dbReference type="EMBL" id="FRCZ01000001">
    <property type="protein sequence ID" value="SHM65536.1"/>
    <property type="molecule type" value="Genomic_DNA"/>
</dbReference>
<evidence type="ECO:0000313" key="2">
    <source>
        <dbReference type="EMBL" id="SHM65536.1"/>
    </source>
</evidence>
<name>A0A1M7KJF0_9BACI</name>
<dbReference type="AlphaFoldDB" id="A0A1M7KJF0"/>
<organism evidence="2 3">
    <name type="scientific">Gracilibacillus kekensis</name>
    <dbReference type="NCBI Taxonomy" id="1027249"/>
    <lineage>
        <taxon>Bacteria</taxon>
        <taxon>Bacillati</taxon>
        <taxon>Bacillota</taxon>
        <taxon>Bacilli</taxon>
        <taxon>Bacillales</taxon>
        <taxon>Bacillaceae</taxon>
        <taxon>Gracilibacillus</taxon>
    </lineage>
</organism>
<accession>A0A1M7KJF0</accession>